<keyword evidence="2" id="KW-0479">Metal-binding</keyword>
<dbReference type="InterPro" id="IPR000917">
    <property type="entry name" value="Sulfatase_N"/>
</dbReference>
<comment type="caution">
    <text evidence="7">The sequence shown here is derived from an EMBL/GenBank/DDBJ whole genome shotgun (WGS) entry which is preliminary data.</text>
</comment>
<dbReference type="GO" id="GO:0046872">
    <property type="term" value="F:metal ion binding"/>
    <property type="evidence" value="ECO:0007669"/>
    <property type="project" value="UniProtKB-KW"/>
</dbReference>
<keyword evidence="4" id="KW-0106">Calcium</keyword>
<evidence type="ECO:0000259" key="6">
    <source>
        <dbReference type="Pfam" id="PF00884"/>
    </source>
</evidence>
<dbReference type="RefSeq" id="WP_185131284.1">
    <property type="nucleotide sequence ID" value="NZ_JACJVO010000028.1"/>
</dbReference>
<evidence type="ECO:0000256" key="2">
    <source>
        <dbReference type="ARBA" id="ARBA00022723"/>
    </source>
</evidence>
<proteinExistence type="inferred from homology"/>
<evidence type="ECO:0000256" key="1">
    <source>
        <dbReference type="ARBA" id="ARBA00008779"/>
    </source>
</evidence>
<dbReference type="PANTHER" id="PTHR42693:SF53">
    <property type="entry name" value="ENDO-4-O-SULFATASE"/>
    <property type="match status" value="1"/>
</dbReference>
<dbReference type="AlphaFoldDB" id="A0A7X0VX41"/>
<dbReference type="PANTHER" id="PTHR42693">
    <property type="entry name" value="ARYLSULFATASE FAMILY MEMBER"/>
    <property type="match status" value="1"/>
</dbReference>
<dbReference type="InterPro" id="IPR024607">
    <property type="entry name" value="Sulfatase_CS"/>
</dbReference>
<dbReference type="InterPro" id="IPR050738">
    <property type="entry name" value="Sulfatase"/>
</dbReference>
<sequence length="449" mass="50455">MAKRASQPNVIVFFTDQQRWDTTGAHGNPLGLTPNFDRMAAGGTHLYHSFTCQPVCGPARSVFQSGLYPTTTGCYRNKIPLPDGTKTLAHYFREAGYKTGYIGKWHLADENPVTERGRGGYEYWLAANALEMTSDSYDAVVFDNDNELVKLPGYRVDALTDAAIRFIDAEQEQPFFLFLSFLEPHHQNHRDDYPSPDVYRDSYTGRWTPPDLAALGGTSAQHLGGYYGMVKRLDEALGRLFDAVKSLGLADDTIILFTSDHGCHFKTRNSEYKRSCHESSIRVPTAAIGPGFNSRGQIRELVSLIDLAPTLLDAAGIPVPDVMQGRSILPLLRRETKEWPDDVYIQISEAQVGRAIRTSRWKYSVSSPDPIRDSPSSDVYHEEYLYDLQADPYELTNLIGFESHQEVTAALRERLLRRMAEAGERPARIEPAESKRSGQRRVSEAEVRL</sequence>
<dbReference type="EMBL" id="JACJVO010000028">
    <property type="protein sequence ID" value="MBB6733626.1"/>
    <property type="molecule type" value="Genomic_DNA"/>
</dbReference>
<reference evidence="7 8" key="1">
    <citation type="submission" date="2020-08" db="EMBL/GenBank/DDBJ databases">
        <title>Cohnella phylogeny.</title>
        <authorList>
            <person name="Dunlap C."/>
        </authorList>
    </citation>
    <scope>NUCLEOTIDE SEQUENCE [LARGE SCALE GENOMIC DNA]</scope>
    <source>
        <strain evidence="7 8">CBP 2801</strain>
    </source>
</reference>
<accession>A0A7X0VX41</accession>
<evidence type="ECO:0000256" key="3">
    <source>
        <dbReference type="ARBA" id="ARBA00022801"/>
    </source>
</evidence>
<keyword evidence="3 7" id="KW-0378">Hydrolase</keyword>
<keyword evidence="8" id="KW-1185">Reference proteome</keyword>
<dbReference type="PROSITE" id="PS00149">
    <property type="entry name" value="SULFATASE_2"/>
    <property type="match status" value="1"/>
</dbReference>
<comment type="similarity">
    <text evidence="1">Belongs to the sulfatase family.</text>
</comment>
<dbReference type="GO" id="GO:0004065">
    <property type="term" value="F:arylsulfatase activity"/>
    <property type="evidence" value="ECO:0007669"/>
    <property type="project" value="TreeGrafter"/>
</dbReference>
<feature type="domain" description="Sulfatase N-terminal" evidence="6">
    <location>
        <begin position="8"/>
        <end position="317"/>
    </location>
</feature>
<name>A0A7X0VX41_9BACL</name>
<protein>
    <submittedName>
        <fullName evidence="7">Sulfatase-like hydrolase/transferase</fullName>
    </submittedName>
</protein>
<evidence type="ECO:0000256" key="5">
    <source>
        <dbReference type="SAM" id="MobiDB-lite"/>
    </source>
</evidence>
<gene>
    <name evidence="7" type="ORF">H7C18_22125</name>
</gene>
<dbReference type="SUPFAM" id="SSF53649">
    <property type="entry name" value="Alkaline phosphatase-like"/>
    <property type="match status" value="1"/>
</dbReference>
<dbReference type="Gene3D" id="3.40.720.10">
    <property type="entry name" value="Alkaline Phosphatase, subunit A"/>
    <property type="match status" value="1"/>
</dbReference>
<dbReference type="CDD" id="cd16152">
    <property type="entry name" value="sulfatase_like"/>
    <property type="match status" value="1"/>
</dbReference>
<dbReference type="GO" id="GO:0016740">
    <property type="term" value="F:transferase activity"/>
    <property type="evidence" value="ECO:0007669"/>
    <property type="project" value="UniProtKB-KW"/>
</dbReference>
<dbReference type="Pfam" id="PF00884">
    <property type="entry name" value="Sulfatase"/>
    <property type="match status" value="1"/>
</dbReference>
<organism evidence="7 8">
    <name type="scientific">Cohnella zeiphila</name>
    <dbReference type="NCBI Taxonomy" id="2761120"/>
    <lineage>
        <taxon>Bacteria</taxon>
        <taxon>Bacillati</taxon>
        <taxon>Bacillota</taxon>
        <taxon>Bacilli</taxon>
        <taxon>Bacillales</taxon>
        <taxon>Paenibacillaceae</taxon>
        <taxon>Cohnella</taxon>
    </lineage>
</organism>
<dbReference type="Proteomes" id="UP000564644">
    <property type="component" value="Unassembled WGS sequence"/>
</dbReference>
<evidence type="ECO:0000313" key="8">
    <source>
        <dbReference type="Proteomes" id="UP000564644"/>
    </source>
</evidence>
<keyword evidence="7" id="KW-0808">Transferase</keyword>
<dbReference type="InterPro" id="IPR017850">
    <property type="entry name" value="Alkaline_phosphatase_core_sf"/>
</dbReference>
<evidence type="ECO:0000256" key="4">
    <source>
        <dbReference type="ARBA" id="ARBA00022837"/>
    </source>
</evidence>
<feature type="region of interest" description="Disordered" evidence="5">
    <location>
        <begin position="424"/>
        <end position="449"/>
    </location>
</feature>
<evidence type="ECO:0000313" key="7">
    <source>
        <dbReference type="EMBL" id="MBB6733626.1"/>
    </source>
</evidence>